<dbReference type="Gene3D" id="3.40.630.30">
    <property type="match status" value="1"/>
</dbReference>
<reference evidence="4" key="1">
    <citation type="submission" date="2020-10" db="EMBL/GenBank/DDBJ databases">
        <authorList>
            <person name="Gilroy R."/>
        </authorList>
    </citation>
    <scope>NUCLEOTIDE SEQUENCE</scope>
    <source>
        <strain evidence="4">1370</strain>
    </source>
</reference>
<protein>
    <submittedName>
        <fullName evidence="4">GNAT family N-acetyltransferase</fullName>
    </submittedName>
</protein>
<dbReference type="Proteomes" id="UP000823960">
    <property type="component" value="Unassembled WGS sequence"/>
</dbReference>
<comment type="caution">
    <text evidence="4">The sequence shown here is derived from an EMBL/GenBank/DDBJ whole genome shotgun (WGS) entry which is preliminary data.</text>
</comment>
<evidence type="ECO:0000313" key="5">
    <source>
        <dbReference type="Proteomes" id="UP000823960"/>
    </source>
</evidence>
<sequence>MQRPRIRSIEKRDIDGIMRLEEQCFGSERWSREDFLYRLGKRELPVLIADIGGEVAGYAAATVIYDGDAPCELFVDSVAVDISLRRRGIARALLCALLDGCRESYLEVRAGNLPAIELYRSLGFYPVGIRKEYYTTPVEDAVLMTRAVDGKKAPDGTGGIKD</sequence>
<proteinExistence type="predicted"/>
<reference evidence="4" key="2">
    <citation type="journal article" date="2021" name="PeerJ">
        <title>Extensive microbial diversity within the chicken gut microbiome revealed by metagenomics and culture.</title>
        <authorList>
            <person name="Gilroy R."/>
            <person name="Ravi A."/>
            <person name="Getino M."/>
            <person name="Pursley I."/>
            <person name="Horton D.L."/>
            <person name="Alikhan N.F."/>
            <person name="Baker D."/>
            <person name="Gharbi K."/>
            <person name="Hall N."/>
            <person name="Watson M."/>
            <person name="Adriaenssens E.M."/>
            <person name="Foster-Nyarko E."/>
            <person name="Jarju S."/>
            <person name="Secka A."/>
            <person name="Antonio M."/>
            <person name="Oren A."/>
            <person name="Chaudhuri R.R."/>
            <person name="La Ragione R."/>
            <person name="Hildebrand F."/>
            <person name="Pallen M.J."/>
        </authorList>
    </citation>
    <scope>NUCLEOTIDE SEQUENCE</scope>
    <source>
        <strain evidence="4">1370</strain>
    </source>
</reference>
<evidence type="ECO:0000256" key="2">
    <source>
        <dbReference type="ARBA" id="ARBA00023315"/>
    </source>
</evidence>
<dbReference type="SUPFAM" id="SSF55729">
    <property type="entry name" value="Acyl-CoA N-acyltransferases (Nat)"/>
    <property type="match status" value="1"/>
</dbReference>
<dbReference type="CDD" id="cd04301">
    <property type="entry name" value="NAT_SF"/>
    <property type="match status" value="1"/>
</dbReference>
<keyword evidence="1" id="KW-0808">Transferase</keyword>
<dbReference type="GO" id="GO:0016747">
    <property type="term" value="F:acyltransferase activity, transferring groups other than amino-acyl groups"/>
    <property type="evidence" value="ECO:0007669"/>
    <property type="project" value="InterPro"/>
</dbReference>
<dbReference type="Pfam" id="PF00583">
    <property type="entry name" value="Acetyltransf_1"/>
    <property type="match status" value="1"/>
</dbReference>
<dbReference type="InterPro" id="IPR000182">
    <property type="entry name" value="GNAT_dom"/>
</dbReference>
<dbReference type="InterPro" id="IPR016181">
    <property type="entry name" value="Acyl_CoA_acyltransferase"/>
</dbReference>
<evidence type="ECO:0000256" key="1">
    <source>
        <dbReference type="ARBA" id="ARBA00022679"/>
    </source>
</evidence>
<dbReference type="InterPro" id="IPR050680">
    <property type="entry name" value="YpeA/RimI_acetyltransf"/>
</dbReference>
<feature type="domain" description="N-acetyltransferase" evidence="3">
    <location>
        <begin position="4"/>
        <end position="149"/>
    </location>
</feature>
<name>A0A9D1T3Z3_9FIRM</name>
<evidence type="ECO:0000259" key="3">
    <source>
        <dbReference type="PROSITE" id="PS51186"/>
    </source>
</evidence>
<dbReference type="EMBL" id="DVOL01000036">
    <property type="protein sequence ID" value="HIV10601.1"/>
    <property type="molecule type" value="Genomic_DNA"/>
</dbReference>
<dbReference type="AlphaFoldDB" id="A0A9D1T3Z3"/>
<dbReference type="PANTHER" id="PTHR43420">
    <property type="entry name" value="ACETYLTRANSFERASE"/>
    <property type="match status" value="1"/>
</dbReference>
<accession>A0A9D1T3Z3</accession>
<dbReference type="PROSITE" id="PS51186">
    <property type="entry name" value="GNAT"/>
    <property type="match status" value="1"/>
</dbReference>
<evidence type="ECO:0000313" key="4">
    <source>
        <dbReference type="EMBL" id="HIV10601.1"/>
    </source>
</evidence>
<organism evidence="4 5">
    <name type="scientific">Candidatus Faeciplasma avium</name>
    <dbReference type="NCBI Taxonomy" id="2840798"/>
    <lineage>
        <taxon>Bacteria</taxon>
        <taxon>Bacillati</taxon>
        <taxon>Bacillota</taxon>
        <taxon>Clostridia</taxon>
        <taxon>Eubacteriales</taxon>
        <taxon>Oscillospiraceae</taxon>
        <taxon>Oscillospiraceae incertae sedis</taxon>
        <taxon>Candidatus Faeciplasma</taxon>
    </lineage>
</organism>
<dbReference type="PANTHER" id="PTHR43420:SF44">
    <property type="entry name" value="ACETYLTRANSFERASE YPEA"/>
    <property type="match status" value="1"/>
</dbReference>
<gene>
    <name evidence="4" type="ORF">IAD28_02760</name>
</gene>
<keyword evidence="2" id="KW-0012">Acyltransferase</keyword>